<dbReference type="Proteomes" id="UP000494205">
    <property type="component" value="Unassembled WGS sequence"/>
</dbReference>
<name>A0A2N7W9B9_9BURK</name>
<reference evidence="2 5" key="2">
    <citation type="submission" date="2020-04" db="EMBL/GenBank/DDBJ databases">
        <authorList>
            <person name="De Canck E."/>
        </authorList>
    </citation>
    <scope>NUCLEOTIDE SEQUENCE [LARGE SCALE GENOMIC DNA]</scope>
    <source>
        <strain evidence="2 5">LMG 27174</strain>
    </source>
</reference>
<protein>
    <submittedName>
        <fullName evidence="2">Uncharacterized protein</fullName>
    </submittedName>
</protein>
<proteinExistence type="predicted"/>
<dbReference type="EMBL" id="CADIJZ010000027">
    <property type="protein sequence ID" value="CAB3731047.1"/>
    <property type="molecule type" value="Genomic_DNA"/>
</dbReference>
<evidence type="ECO:0000313" key="2">
    <source>
        <dbReference type="EMBL" id="CAB3731047.1"/>
    </source>
</evidence>
<evidence type="ECO:0000313" key="4">
    <source>
        <dbReference type="Proteomes" id="UP000235659"/>
    </source>
</evidence>
<feature type="region of interest" description="Disordered" evidence="1">
    <location>
        <begin position="1"/>
        <end position="21"/>
    </location>
</feature>
<accession>A0A2N7W9B9</accession>
<dbReference type="EMBL" id="PNXY01000026">
    <property type="protein sequence ID" value="PMS26001.1"/>
    <property type="molecule type" value="Genomic_DNA"/>
</dbReference>
<keyword evidence="4" id="KW-1185">Reference proteome</keyword>
<feature type="compositionally biased region" description="Polar residues" evidence="1">
    <location>
        <begin position="1"/>
        <end position="20"/>
    </location>
</feature>
<dbReference type="RefSeq" id="WP_102635327.1">
    <property type="nucleotide sequence ID" value="NZ_CADIJZ010000027.1"/>
</dbReference>
<evidence type="ECO:0000313" key="5">
    <source>
        <dbReference type="Proteomes" id="UP000494205"/>
    </source>
</evidence>
<dbReference type="Proteomes" id="UP000235659">
    <property type="component" value="Unassembled WGS sequence"/>
</dbReference>
<organism evidence="2 5">
    <name type="scientific">Paraburkholderia rhynchosiae</name>
    <dbReference type="NCBI Taxonomy" id="487049"/>
    <lineage>
        <taxon>Bacteria</taxon>
        <taxon>Pseudomonadati</taxon>
        <taxon>Pseudomonadota</taxon>
        <taxon>Betaproteobacteria</taxon>
        <taxon>Burkholderiales</taxon>
        <taxon>Burkholderiaceae</taxon>
        <taxon>Paraburkholderia</taxon>
    </lineage>
</organism>
<gene>
    <name evidence="3" type="ORF">C0Z16_28110</name>
    <name evidence="2" type="ORF">LMG27174_05801</name>
</gene>
<evidence type="ECO:0000256" key="1">
    <source>
        <dbReference type="SAM" id="MobiDB-lite"/>
    </source>
</evidence>
<sequence>MTTKSMAYDNPTYTSRNSESMGEIGGAATTQYAKFVAFTASLAFSAQLTVTTAGTSAANNTVAFSKISGTSTTALATATLGTGAAGTTLNVPLSTSAGGVALAQGDLLVAVTGADATGKAALAYEASPAPGANVTA</sequence>
<evidence type="ECO:0000313" key="3">
    <source>
        <dbReference type="EMBL" id="PMS26001.1"/>
    </source>
</evidence>
<dbReference type="AlphaFoldDB" id="A0A2N7W9B9"/>
<dbReference type="OrthoDB" id="9845724at2"/>
<reference evidence="3 4" key="1">
    <citation type="submission" date="2018-01" db="EMBL/GenBank/DDBJ databases">
        <title>Whole genome analyses suggest that Burkholderia sensu lato contains two further novel genera in the rhizoxinica-symbiotica group Mycetohabitans gen. nov., and Trinickia gen. nov.: implications for the evolution of diazotrophy and nodulation in the Burkholderiaceae.</title>
        <authorList>
            <person name="Estrada-de los Santos P."/>
            <person name="Palmer M."/>
            <person name="Chavez-Ramirez B."/>
            <person name="Beukes C."/>
            <person name="Steenkamp E.T."/>
            <person name="Hirsch A.M."/>
            <person name="Manyaka P."/>
            <person name="Maluk M."/>
            <person name="Lafos M."/>
            <person name="Crook M."/>
            <person name="Gross E."/>
            <person name="Simon M.F."/>
            <person name="Bueno dos Reis Junior F."/>
            <person name="Poole P.S."/>
            <person name="Venter S.N."/>
            <person name="James E.K."/>
        </authorList>
    </citation>
    <scope>NUCLEOTIDE SEQUENCE [LARGE SCALE GENOMIC DNA]</scope>
    <source>
        <strain evidence="3 4">WSM 3937</strain>
    </source>
</reference>